<comment type="caution">
    <text evidence="1">The sequence shown here is derived from an EMBL/GenBank/DDBJ whole genome shotgun (WGS) entry which is preliminary data.</text>
</comment>
<dbReference type="RefSeq" id="WP_184192816.1">
    <property type="nucleotide sequence ID" value="NZ_JACHGW010000001.1"/>
</dbReference>
<sequence length="147" mass="16264">MVPFPRSGVEFMGMNLPHPSESVAESIWVYVEAGGMCRYGRLSRKHYEALLSGNYTARFLPLEDVFWLVEGKPIRATTRPCAPLFQGTFQIAAAYIATIAQVDDCTQLFLPTICSGTEGMSAWEAQQCAVPAVVEKRRRKAATLTKS</sequence>
<organism evidence="1 2">
    <name type="scientific">Armatimonas rosea</name>
    <dbReference type="NCBI Taxonomy" id="685828"/>
    <lineage>
        <taxon>Bacteria</taxon>
        <taxon>Bacillati</taxon>
        <taxon>Armatimonadota</taxon>
        <taxon>Armatimonadia</taxon>
        <taxon>Armatimonadales</taxon>
        <taxon>Armatimonadaceae</taxon>
        <taxon>Armatimonas</taxon>
    </lineage>
</organism>
<protein>
    <submittedName>
        <fullName evidence="1">Uncharacterized protein</fullName>
    </submittedName>
</protein>
<accession>A0A7W9W5M1</accession>
<reference evidence="1 2" key="1">
    <citation type="submission" date="2020-08" db="EMBL/GenBank/DDBJ databases">
        <title>Genomic Encyclopedia of Type Strains, Phase IV (KMG-IV): sequencing the most valuable type-strain genomes for metagenomic binning, comparative biology and taxonomic classification.</title>
        <authorList>
            <person name="Goeker M."/>
        </authorList>
    </citation>
    <scope>NUCLEOTIDE SEQUENCE [LARGE SCALE GENOMIC DNA]</scope>
    <source>
        <strain evidence="1 2">DSM 23562</strain>
    </source>
</reference>
<dbReference type="EMBL" id="JACHGW010000001">
    <property type="protein sequence ID" value="MBB6049201.1"/>
    <property type="molecule type" value="Genomic_DNA"/>
</dbReference>
<gene>
    <name evidence="1" type="ORF">HNQ39_000963</name>
</gene>
<evidence type="ECO:0000313" key="1">
    <source>
        <dbReference type="EMBL" id="MBB6049201.1"/>
    </source>
</evidence>
<name>A0A7W9W5M1_ARMRO</name>
<keyword evidence="2" id="KW-1185">Reference proteome</keyword>
<proteinExistence type="predicted"/>
<dbReference type="Proteomes" id="UP000520814">
    <property type="component" value="Unassembled WGS sequence"/>
</dbReference>
<dbReference type="AlphaFoldDB" id="A0A7W9W5M1"/>
<evidence type="ECO:0000313" key="2">
    <source>
        <dbReference type="Proteomes" id="UP000520814"/>
    </source>
</evidence>